<gene>
    <name evidence="5" type="primary">polC_3</name>
    <name evidence="5" type="ORF">MAQ5080_03248</name>
</gene>
<dbReference type="PANTHER" id="PTHR30231">
    <property type="entry name" value="DNA POLYMERASE III SUBUNIT EPSILON"/>
    <property type="match status" value="1"/>
</dbReference>
<dbReference type="SUPFAM" id="SSF53098">
    <property type="entry name" value="Ribonuclease H-like"/>
    <property type="match status" value="1"/>
</dbReference>
<dbReference type="Gene3D" id="3.30.420.10">
    <property type="entry name" value="Ribonuclease H-like superfamily/Ribonuclease H"/>
    <property type="match status" value="1"/>
</dbReference>
<keyword evidence="6" id="KW-1185">Reference proteome</keyword>
<evidence type="ECO:0000313" key="6">
    <source>
        <dbReference type="Proteomes" id="UP000092627"/>
    </source>
</evidence>
<dbReference type="CDD" id="cd06127">
    <property type="entry name" value="DEDDh"/>
    <property type="match status" value="1"/>
</dbReference>
<dbReference type="Pfam" id="PF00929">
    <property type="entry name" value="RNase_T"/>
    <property type="match status" value="1"/>
</dbReference>
<proteinExistence type="predicted"/>
<reference evidence="5 6" key="1">
    <citation type="submission" date="2016-06" db="EMBL/GenBank/DDBJ databases">
        <authorList>
            <person name="Kjaerup R.B."/>
            <person name="Dalgaard T.S."/>
            <person name="Juul-Madsen H.R."/>
        </authorList>
    </citation>
    <scope>NUCLEOTIDE SEQUENCE [LARGE SCALE GENOMIC DNA]</scope>
    <source>
        <strain evidence="5 6">CECT 5080</strain>
    </source>
</reference>
<dbReference type="STRING" id="295068.MAQ5080_03248"/>
<dbReference type="AlphaFoldDB" id="A0A1A8TRX0"/>
<dbReference type="RefSeq" id="WP_067212954.1">
    <property type="nucleotide sequence ID" value="NZ_FLOC01000023.1"/>
</dbReference>
<evidence type="ECO:0000256" key="3">
    <source>
        <dbReference type="ARBA" id="ARBA00022839"/>
    </source>
</evidence>
<evidence type="ECO:0000256" key="2">
    <source>
        <dbReference type="ARBA" id="ARBA00022801"/>
    </source>
</evidence>
<evidence type="ECO:0000313" key="5">
    <source>
        <dbReference type="EMBL" id="SBS35706.1"/>
    </source>
</evidence>
<dbReference type="EMBL" id="FLOC01000023">
    <property type="protein sequence ID" value="SBS35706.1"/>
    <property type="molecule type" value="Genomic_DNA"/>
</dbReference>
<evidence type="ECO:0000259" key="4">
    <source>
        <dbReference type="SMART" id="SM00479"/>
    </source>
</evidence>
<name>A0A1A8TRX0_9GAMM</name>
<evidence type="ECO:0000256" key="1">
    <source>
        <dbReference type="ARBA" id="ARBA00022722"/>
    </source>
</evidence>
<dbReference type="GO" id="GO:0003676">
    <property type="term" value="F:nucleic acid binding"/>
    <property type="evidence" value="ECO:0007669"/>
    <property type="project" value="InterPro"/>
</dbReference>
<feature type="domain" description="Exonuclease" evidence="4">
    <location>
        <begin position="27"/>
        <end position="201"/>
    </location>
</feature>
<protein>
    <submittedName>
        <fullName evidence="5">DNA polymerase III PolC-type</fullName>
        <ecNumber evidence="5">2.7.7.7</ecNumber>
    </submittedName>
</protein>
<dbReference type="GO" id="GO:0005829">
    <property type="term" value="C:cytosol"/>
    <property type="evidence" value="ECO:0007669"/>
    <property type="project" value="TreeGrafter"/>
</dbReference>
<keyword evidence="3" id="KW-0269">Exonuclease</keyword>
<keyword evidence="1" id="KW-0540">Nuclease</keyword>
<dbReference type="InterPro" id="IPR036397">
    <property type="entry name" value="RNaseH_sf"/>
</dbReference>
<dbReference type="InterPro" id="IPR012337">
    <property type="entry name" value="RNaseH-like_sf"/>
</dbReference>
<dbReference type="OrthoDB" id="5497329at2"/>
<sequence>MPKRFFQAFDRWREHRDIKTKPWHEHSYFVLDMETTGLDPKQNQVISLGWVLVENGAIQLDTAQHLLLDSAQIDDISVGIHMITESDVMEQGRRHASVLRYLRQIMKDKVLVVHYSPLELGFLKSLWQTQPMPALAFDWIDTMQLEMQRRSRAQEVIAEGGYRLGPCRERYGLPDYPGHDALTDAMATAELLLAQVAHFNGHEPSLQELVRMGGGRMRLSSNNKSQ</sequence>
<accession>A0A1A8TRX0</accession>
<organism evidence="5 6">
    <name type="scientific">Marinomonas aquimarina</name>
    <dbReference type="NCBI Taxonomy" id="295068"/>
    <lineage>
        <taxon>Bacteria</taxon>
        <taxon>Pseudomonadati</taxon>
        <taxon>Pseudomonadota</taxon>
        <taxon>Gammaproteobacteria</taxon>
        <taxon>Oceanospirillales</taxon>
        <taxon>Oceanospirillaceae</taxon>
        <taxon>Marinomonas</taxon>
    </lineage>
</organism>
<dbReference type="GO" id="GO:0008408">
    <property type="term" value="F:3'-5' exonuclease activity"/>
    <property type="evidence" value="ECO:0007669"/>
    <property type="project" value="TreeGrafter"/>
</dbReference>
<keyword evidence="5" id="KW-0548">Nucleotidyltransferase</keyword>
<dbReference type="SMART" id="SM00479">
    <property type="entry name" value="EXOIII"/>
    <property type="match status" value="1"/>
</dbReference>
<keyword evidence="5" id="KW-0808">Transferase</keyword>
<keyword evidence="2" id="KW-0378">Hydrolase</keyword>
<dbReference type="PANTHER" id="PTHR30231:SF4">
    <property type="entry name" value="PROTEIN NEN2"/>
    <property type="match status" value="1"/>
</dbReference>
<dbReference type="Proteomes" id="UP000092627">
    <property type="component" value="Unassembled WGS sequence"/>
</dbReference>
<dbReference type="GO" id="GO:0003887">
    <property type="term" value="F:DNA-directed DNA polymerase activity"/>
    <property type="evidence" value="ECO:0007669"/>
    <property type="project" value="UniProtKB-EC"/>
</dbReference>
<dbReference type="EC" id="2.7.7.7" evidence="5"/>
<dbReference type="InterPro" id="IPR013520">
    <property type="entry name" value="Ribonucl_H"/>
</dbReference>